<reference evidence="4 5" key="1">
    <citation type="submission" date="2016-10" db="EMBL/GenBank/DDBJ databases">
        <authorList>
            <person name="de Groot N.N."/>
        </authorList>
    </citation>
    <scope>NUCLEOTIDE SEQUENCE [LARGE SCALE GENOMIC DNA]</scope>
    <source>
        <strain evidence="4 5">DSM 21039</strain>
    </source>
</reference>
<dbReference type="InterPro" id="IPR029066">
    <property type="entry name" value="PLP-binding_barrel"/>
</dbReference>
<dbReference type="Proteomes" id="UP000198984">
    <property type="component" value="Unassembled WGS sequence"/>
</dbReference>
<dbReference type="Gene3D" id="3.20.20.10">
    <property type="entry name" value="Alanine racemase"/>
    <property type="match status" value="1"/>
</dbReference>
<dbReference type="InterPro" id="IPR009006">
    <property type="entry name" value="Ala_racemase/Decarboxylase_C"/>
</dbReference>
<dbReference type="AlphaFoldDB" id="A0A1H7XR03"/>
<gene>
    <name evidence="4" type="ORF">SAMN04488505_104164</name>
</gene>
<dbReference type="Gene3D" id="2.40.37.10">
    <property type="entry name" value="Lyase, Ornithine Decarboxylase, Chain A, domain 1"/>
    <property type="match status" value="1"/>
</dbReference>
<keyword evidence="2" id="KW-0663">Pyridoxal phosphate</keyword>
<evidence type="ECO:0000256" key="2">
    <source>
        <dbReference type="ARBA" id="ARBA00022898"/>
    </source>
</evidence>
<dbReference type="Pfam" id="PF02784">
    <property type="entry name" value="Orn_Arg_deC_N"/>
    <property type="match status" value="1"/>
</dbReference>
<dbReference type="RefSeq" id="WP_089914715.1">
    <property type="nucleotide sequence ID" value="NZ_FOBB01000004.1"/>
</dbReference>
<sequence>MNNTYTDLVNQTFEFPQEGFEVNDNYLEFNGLNIKALIDKYGTPFKLTYLPKIGMQVNKAKKMFQDAIKKNRYDGNYYYCYCTKSSHFSFIMEETLKHGVHIETSFAYDIDIINKLYERKKINKETFIICNGYKTKAYTRAISRLANSGFKNVIPVLDNKEELEEYQKHIRTKEPVKLGLRIAAEEEPTFDFYTSRLGIRSRDILEFYVDKLKGNEKFELKMLHFFMNKGIKDDIYYWSQFNRVLNLYCQLKKICPELDSINIGGGFPIKHSLGFDYDYNYIVNEIVASIKSVCKKNKVPVPDIYTEFGSYTVGESGAVIYSVVGEKMQNDRENWYMIDSSFITTLPDTWGIGEKFLMLPINKWDQEYQEVHLGGLTCDGYDFYTSEEHINAVFLPKLSNGEPLYIGFFHTGAYQDQLSGYGGIKHCLIPSPKHVIVGYDKNGQLKDWLYAKEQTAQSMLKILGY</sequence>
<dbReference type="OrthoDB" id="9802658at2"/>
<dbReference type="STRING" id="573321.SAMN04488505_104164"/>
<dbReference type="GO" id="GO:0033388">
    <property type="term" value="P:putrescine biosynthetic process from arginine"/>
    <property type="evidence" value="ECO:0007669"/>
    <property type="project" value="TreeGrafter"/>
</dbReference>
<feature type="domain" description="Orn/DAP/Arg decarboxylase 2 N-terminal" evidence="3">
    <location>
        <begin position="74"/>
        <end position="313"/>
    </location>
</feature>
<dbReference type="EMBL" id="FOBB01000004">
    <property type="protein sequence ID" value="SEM36085.1"/>
    <property type="molecule type" value="Genomic_DNA"/>
</dbReference>
<evidence type="ECO:0000259" key="3">
    <source>
        <dbReference type="Pfam" id="PF02784"/>
    </source>
</evidence>
<dbReference type="SUPFAM" id="SSF51419">
    <property type="entry name" value="PLP-binding barrel"/>
    <property type="match status" value="1"/>
</dbReference>
<proteinExistence type="predicted"/>
<keyword evidence="5" id="KW-1185">Reference proteome</keyword>
<dbReference type="SUPFAM" id="SSF50621">
    <property type="entry name" value="Alanine racemase C-terminal domain-like"/>
    <property type="match status" value="1"/>
</dbReference>
<evidence type="ECO:0000313" key="5">
    <source>
        <dbReference type="Proteomes" id="UP000198984"/>
    </source>
</evidence>
<protein>
    <submittedName>
        <fullName evidence="4">Arginine decarboxylase</fullName>
    </submittedName>
</protein>
<comment type="cofactor">
    <cofactor evidence="1">
        <name>pyridoxal 5'-phosphate</name>
        <dbReference type="ChEBI" id="CHEBI:597326"/>
    </cofactor>
</comment>
<dbReference type="PANTHER" id="PTHR43295">
    <property type="entry name" value="ARGININE DECARBOXYLASE"/>
    <property type="match status" value="1"/>
</dbReference>
<dbReference type="GO" id="GO:0006527">
    <property type="term" value="P:L-arginine catabolic process"/>
    <property type="evidence" value="ECO:0007669"/>
    <property type="project" value="InterPro"/>
</dbReference>
<organism evidence="4 5">
    <name type="scientific">Chitinophaga rupis</name>
    <dbReference type="NCBI Taxonomy" id="573321"/>
    <lineage>
        <taxon>Bacteria</taxon>
        <taxon>Pseudomonadati</taxon>
        <taxon>Bacteroidota</taxon>
        <taxon>Chitinophagia</taxon>
        <taxon>Chitinophagales</taxon>
        <taxon>Chitinophagaceae</taxon>
        <taxon>Chitinophaga</taxon>
    </lineage>
</organism>
<evidence type="ECO:0000256" key="1">
    <source>
        <dbReference type="ARBA" id="ARBA00001933"/>
    </source>
</evidence>
<evidence type="ECO:0000313" key="4">
    <source>
        <dbReference type="EMBL" id="SEM36085.1"/>
    </source>
</evidence>
<dbReference type="InterPro" id="IPR022644">
    <property type="entry name" value="De-COase2_N"/>
</dbReference>
<name>A0A1H7XR03_9BACT</name>
<dbReference type="GO" id="GO:0008295">
    <property type="term" value="P:spermidine biosynthetic process"/>
    <property type="evidence" value="ECO:0007669"/>
    <property type="project" value="InterPro"/>
</dbReference>
<dbReference type="PANTHER" id="PTHR43295:SF9">
    <property type="entry name" value="BIOSYNTHETIC ARGININE DECARBOXYLASE"/>
    <property type="match status" value="1"/>
</dbReference>
<accession>A0A1H7XR03</accession>
<dbReference type="GO" id="GO:0008792">
    <property type="term" value="F:arginine decarboxylase activity"/>
    <property type="evidence" value="ECO:0007669"/>
    <property type="project" value="InterPro"/>
</dbReference>
<dbReference type="InterPro" id="IPR002985">
    <property type="entry name" value="Arg_decrbxlase"/>
</dbReference>